<keyword evidence="2" id="KW-1003">Cell membrane</keyword>
<reference evidence="7 8" key="1">
    <citation type="journal article" date="2020" name="Biotechnol. Biofuels">
        <title>New insights from the biogas microbiome by comprehensive genome-resolved metagenomics of nearly 1600 species originating from multiple anaerobic digesters.</title>
        <authorList>
            <person name="Campanaro S."/>
            <person name="Treu L."/>
            <person name="Rodriguez-R L.M."/>
            <person name="Kovalovszki A."/>
            <person name="Ziels R.M."/>
            <person name="Maus I."/>
            <person name="Zhu X."/>
            <person name="Kougias P.G."/>
            <person name="Basile A."/>
            <person name="Luo G."/>
            <person name="Schluter A."/>
            <person name="Konstantinidis K.T."/>
            <person name="Angelidaki I."/>
        </authorList>
    </citation>
    <scope>NUCLEOTIDE SEQUENCE [LARGE SCALE GENOMIC DNA]</scope>
    <source>
        <strain evidence="7">AS23ysBPME_34</strain>
    </source>
</reference>
<evidence type="ECO:0000256" key="1">
    <source>
        <dbReference type="ARBA" id="ARBA00004651"/>
    </source>
</evidence>
<evidence type="ECO:0000256" key="4">
    <source>
        <dbReference type="ARBA" id="ARBA00022989"/>
    </source>
</evidence>
<dbReference type="AlphaFoldDB" id="A0A7X8GZ39"/>
<accession>A0A7X8GZ39</accession>
<dbReference type="Pfam" id="PF10035">
    <property type="entry name" value="DUF2179"/>
    <property type="match status" value="1"/>
</dbReference>
<organism evidence="7 8">
    <name type="scientific">Globicatella sulfidifaciens</name>
    <dbReference type="NCBI Taxonomy" id="136093"/>
    <lineage>
        <taxon>Bacteria</taxon>
        <taxon>Bacillati</taxon>
        <taxon>Bacillota</taxon>
        <taxon>Bacilli</taxon>
        <taxon>Lactobacillales</taxon>
        <taxon>Aerococcaceae</taxon>
        <taxon>Globicatella</taxon>
    </lineage>
</organism>
<dbReference type="InterPro" id="IPR019264">
    <property type="entry name" value="DUF2179"/>
</dbReference>
<dbReference type="GO" id="GO:0005886">
    <property type="term" value="C:plasma membrane"/>
    <property type="evidence" value="ECO:0007669"/>
    <property type="project" value="UniProtKB-SubCell"/>
</dbReference>
<name>A0A7X8GZ39_9LACT</name>
<dbReference type="Proteomes" id="UP000541058">
    <property type="component" value="Unassembled WGS sequence"/>
</dbReference>
<gene>
    <name evidence="7" type="ORF">GX355_00955</name>
</gene>
<keyword evidence="3" id="KW-0812">Transmembrane</keyword>
<keyword evidence="4" id="KW-1133">Transmembrane helix</keyword>
<evidence type="ECO:0000313" key="7">
    <source>
        <dbReference type="EMBL" id="NLJ17409.1"/>
    </source>
</evidence>
<evidence type="ECO:0000256" key="5">
    <source>
        <dbReference type="ARBA" id="ARBA00023136"/>
    </source>
</evidence>
<evidence type="ECO:0000259" key="6">
    <source>
        <dbReference type="Pfam" id="PF10035"/>
    </source>
</evidence>
<evidence type="ECO:0000313" key="8">
    <source>
        <dbReference type="Proteomes" id="UP000541058"/>
    </source>
</evidence>
<feature type="non-terminal residue" evidence="7">
    <location>
        <position position="1"/>
    </location>
</feature>
<feature type="domain" description="DUF2179" evidence="6">
    <location>
        <begin position="1"/>
        <end position="32"/>
    </location>
</feature>
<comment type="caution">
    <text evidence="7">The sequence shown here is derived from an EMBL/GenBank/DDBJ whole genome shotgun (WGS) entry which is preliminary data.</text>
</comment>
<evidence type="ECO:0000256" key="3">
    <source>
        <dbReference type="ARBA" id="ARBA00022692"/>
    </source>
</evidence>
<protein>
    <submittedName>
        <fullName evidence="7">DUF2179 domain-containing protein</fullName>
    </submittedName>
</protein>
<evidence type="ECO:0000256" key="2">
    <source>
        <dbReference type="ARBA" id="ARBA00022475"/>
    </source>
</evidence>
<sequence>ISERQLLALQKIVHEIDPKAFVTVTDIHQVVGEGFTFFIEPEKDTPAVTNLSSNEP</sequence>
<dbReference type="EMBL" id="JAAYSM010000026">
    <property type="protein sequence ID" value="NLJ17409.1"/>
    <property type="molecule type" value="Genomic_DNA"/>
</dbReference>
<proteinExistence type="predicted"/>
<comment type="subcellular location">
    <subcellularLocation>
        <location evidence="1">Cell membrane</location>
        <topology evidence="1">Multi-pass membrane protein</topology>
    </subcellularLocation>
</comment>
<keyword evidence="5" id="KW-0472">Membrane</keyword>